<keyword evidence="2" id="KW-0032">Aminotransferase</keyword>
<keyword evidence="4" id="KW-0663">Pyridoxal phosphate</keyword>
<keyword evidence="3" id="KW-0808">Transferase</keyword>
<protein>
    <recommendedName>
        <fullName evidence="5">Aminotransferase class I/classII large domain-containing protein</fullName>
    </recommendedName>
</protein>
<dbReference type="GO" id="GO:0005737">
    <property type="term" value="C:cytoplasm"/>
    <property type="evidence" value="ECO:0007669"/>
    <property type="project" value="TreeGrafter"/>
</dbReference>
<keyword evidence="7" id="KW-1185">Reference proteome</keyword>
<dbReference type="AlphaFoldDB" id="A0AAV0UMS9"/>
<proteinExistence type="predicted"/>
<comment type="cofactor">
    <cofactor evidence="1">
        <name>pyridoxal 5'-phosphate</name>
        <dbReference type="ChEBI" id="CHEBI:597326"/>
    </cofactor>
</comment>
<dbReference type="InterPro" id="IPR015424">
    <property type="entry name" value="PyrdxlP-dep_Trfase"/>
</dbReference>
<dbReference type="InterPro" id="IPR051326">
    <property type="entry name" value="Kynurenine-oxoglutarate_AT"/>
</dbReference>
<reference evidence="6" key="1">
    <citation type="submission" date="2022-12" db="EMBL/GenBank/DDBJ databases">
        <authorList>
            <person name="Webb A."/>
        </authorList>
    </citation>
    <scope>NUCLEOTIDE SEQUENCE</scope>
    <source>
        <strain evidence="6">Pd1</strain>
    </source>
</reference>
<accession>A0AAV0UMS9</accession>
<evidence type="ECO:0000256" key="4">
    <source>
        <dbReference type="ARBA" id="ARBA00022898"/>
    </source>
</evidence>
<comment type="caution">
    <text evidence="6">The sequence shown here is derived from an EMBL/GenBank/DDBJ whole genome shotgun (WGS) entry which is preliminary data.</text>
</comment>
<evidence type="ECO:0000256" key="3">
    <source>
        <dbReference type="ARBA" id="ARBA00022679"/>
    </source>
</evidence>
<dbReference type="InterPro" id="IPR015422">
    <property type="entry name" value="PyrdxlP-dep_Trfase_small"/>
</dbReference>
<dbReference type="PANTHER" id="PTHR43807:SF20">
    <property type="entry name" value="FI04487P"/>
    <property type="match status" value="1"/>
</dbReference>
<dbReference type="Proteomes" id="UP001162029">
    <property type="component" value="Unassembled WGS sequence"/>
</dbReference>
<dbReference type="GO" id="GO:0016212">
    <property type="term" value="F:kynurenine-oxoglutarate transaminase activity"/>
    <property type="evidence" value="ECO:0007669"/>
    <property type="project" value="TreeGrafter"/>
</dbReference>
<gene>
    <name evidence="6" type="ORF">PDE001_LOCUS6351</name>
</gene>
<dbReference type="SUPFAM" id="SSF53383">
    <property type="entry name" value="PLP-dependent transferases"/>
    <property type="match status" value="1"/>
</dbReference>
<feature type="domain" description="Aminotransferase class I/classII large" evidence="5">
    <location>
        <begin position="15"/>
        <end position="253"/>
    </location>
</feature>
<dbReference type="CDD" id="cd00609">
    <property type="entry name" value="AAT_like"/>
    <property type="match status" value="1"/>
</dbReference>
<sequence length="290" mass="32728">MQVLSKQYSKELKHEINWTNEVAVGVGATETIYAAINSYVEPEDEVVVFEPAFDIYSAQVPRSLTSTSQRWRRRFSSKTRAVLLNNPHNPTGKVFAEEELELVAKYVRQYPRVIIISDEVYEHIVFDGKKHVRIASMDGMWERTLTVSSAGKTFSMTGWKVGWAIGPSNLIKGVCLANNWIQFSVATPLQEAVANMLDLAEKPYKEYPTFYAFVADQYKQKRDRLTCSLVDVGIVPITPGGGIFLYSDISAVKVPDSFIQLNMTHDWPVGAFAFCKTDEAIKRLAKLRDS</sequence>
<organism evidence="6 7">
    <name type="scientific">Peronospora destructor</name>
    <dbReference type="NCBI Taxonomy" id="86335"/>
    <lineage>
        <taxon>Eukaryota</taxon>
        <taxon>Sar</taxon>
        <taxon>Stramenopiles</taxon>
        <taxon>Oomycota</taxon>
        <taxon>Peronosporomycetes</taxon>
        <taxon>Peronosporales</taxon>
        <taxon>Peronosporaceae</taxon>
        <taxon>Peronospora</taxon>
    </lineage>
</organism>
<dbReference type="Pfam" id="PF00155">
    <property type="entry name" value="Aminotran_1_2"/>
    <property type="match status" value="1"/>
</dbReference>
<dbReference type="GO" id="GO:0030170">
    <property type="term" value="F:pyridoxal phosphate binding"/>
    <property type="evidence" value="ECO:0007669"/>
    <property type="project" value="InterPro"/>
</dbReference>
<name>A0AAV0UMS9_9STRA</name>
<dbReference type="PANTHER" id="PTHR43807">
    <property type="entry name" value="FI04487P"/>
    <property type="match status" value="1"/>
</dbReference>
<evidence type="ECO:0000259" key="5">
    <source>
        <dbReference type="Pfam" id="PF00155"/>
    </source>
</evidence>
<dbReference type="InterPro" id="IPR004839">
    <property type="entry name" value="Aminotransferase_I/II_large"/>
</dbReference>
<dbReference type="Gene3D" id="3.40.640.10">
    <property type="entry name" value="Type I PLP-dependent aspartate aminotransferase-like (Major domain)"/>
    <property type="match status" value="1"/>
</dbReference>
<evidence type="ECO:0000313" key="7">
    <source>
        <dbReference type="Proteomes" id="UP001162029"/>
    </source>
</evidence>
<evidence type="ECO:0000256" key="1">
    <source>
        <dbReference type="ARBA" id="ARBA00001933"/>
    </source>
</evidence>
<evidence type="ECO:0000256" key="2">
    <source>
        <dbReference type="ARBA" id="ARBA00022576"/>
    </source>
</evidence>
<evidence type="ECO:0000313" key="6">
    <source>
        <dbReference type="EMBL" id="CAI5736596.1"/>
    </source>
</evidence>
<dbReference type="EMBL" id="CANTFM010001199">
    <property type="protein sequence ID" value="CAI5736596.1"/>
    <property type="molecule type" value="Genomic_DNA"/>
</dbReference>
<dbReference type="Gene3D" id="3.90.1150.10">
    <property type="entry name" value="Aspartate Aminotransferase, domain 1"/>
    <property type="match status" value="1"/>
</dbReference>
<dbReference type="InterPro" id="IPR015421">
    <property type="entry name" value="PyrdxlP-dep_Trfase_major"/>
</dbReference>